<dbReference type="Proteomes" id="UP000619295">
    <property type="component" value="Unassembled WGS sequence"/>
</dbReference>
<evidence type="ECO:0000256" key="1">
    <source>
        <dbReference type="ARBA" id="ARBA00010641"/>
    </source>
</evidence>
<dbReference type="GO" id="GO:0003677">
    <property type="term" value="F:DNA binding"/>
    <property type="evidence" value="ECO:0007669"/>
    <property type="project" value="InterPro"/>
</dbReference>
<name>A0A927EC44_9HYPH</name>
<dbReference type="SUPFAM" id="SSF88946">
    <property type="entry name" value="Sigma2 domain of RNA polymerase sigma factors"/>
    <property type="match status" value="1"/>
</dbReference>
<evidence type="ECO:0000313" key="7">
    <source>
        <dbReference type="EMBL" id="MBD3847265.1"/>
    </source>
</evidence>
<evidence type="ECO:0000259" key="6">
    <source>
        <dbReference type="Pfam" id="PF08281"/>
    </source>
</evidence>
<dbReference type="Pfam" id="PF04542">
    <property type="entry name" value="Sigma70_r2"/>
    <property type="match status" value="1"/>
</dbReference>
<evidence type="ECO:0000256" key="3">
    <source>
        <dbReference type="ARBA" id="ARBA00023082"/>
    </source>
</evidence>
<comment type="similarity">
    <text evidence="1">Belongs to the sigma-70 factor family. ECF subfamily.</text>
</comment>
<keyword evidence="4" id="KW-0804">Transcription</keyword>
<dbReference type="InterPro" id="IPR013324">
    <property type="entry name" value="RNA_pol_sigma_r3/r4-like"/>
</dbReference>
<dbReference type="Gene3D" id="1.10.10.10">
    <property type="entry name" value="Winged helix-like DNA-binding domain superfamily/Winged helix DNA-binding domain"/>
    <property type="match status" value="1"/>
</dbReference>
<protein>
    <submittedName>
        <fullName evidence="7">Sigma-70 family RNA polymerase sigma factor</fullName>
    </submittedName>
</protein>
<sequence length="166" mass="18947">MSSAASTPASRLIEACYGELLRFARRKLGGEHVADDLVQEACLRYANARTQSIVSPRAFLYRILANLVVDHQRRRGRQACEPLGEIELVDGSADAESALIWRERLAILSRAVEELPPRCRECFVLRRFDELPQDEIARRMGISRNMVEKHLRAAALHCARRLREHD</sequence>
<keyword evidence="3" id="KW-0731">Sigma factor</keyword>
<dbReference type="NCBIfam" id="TIGR02937">
    <property type="entry name" value="sigma70-ECF"/>
    <property type="match status" value="1"/>
</dbReference>
<dbReference type="RefSeq" id="WP_162720183.1">
    <property type="nucleotide sequence ID" value="NZ_JACXWY010000009.1"/>
</dbReference>
<keyword evidence="2" id="KW-0805">Transcription regulation</keyword>
<accession>A0A927EC44</accession>
<dbReference type="EMBL" id="JACXWY010000009">
    <property type="protein sequence ID" value="MBD3847265.1"/>
    <property type="molecule type" value="Genomic_DNA"/>
</dbReference>
<dbReference type="PANTHER" id="PTHR43133:SF63">
    <property type="entry name" value="RNA POLYMERASE SIGMA FACTOR FECI-RELATED"/>
    <property type="match status" value="1"/>
</dbReference>
<dbReference type="InterPro" id="IPR039425">
    <property type="entry name" value="RNA_pol_sigma-70-like"/>
</dbReference>
<proteinExistence type="inferred from homology"/>
<feature type="domain" description="RNA polymerase sigma-70 region 2" evidence="5">
    <location>
        <begin position="12"/>
        <end position="77"/>
    </location>
</feature>
<dbReference type="GO" id="GO:0016987">
    <property type="term" value="F:sigma factor activity"/>
    <property type="evidence" value="ECO:0007669"/>
    <property type="project" value="UniProtKB-KW"/>
</dbReference>
<reference evidence="7" key="1">
    <citation type="submission" date="2020-09" db="EMBL/GenBank/DDBJ databases">
        <title>Bosea spartocytisi sp. nov. a root nodule endophyte of Spartocytisus supranubius in the high mountain ecosystem fo the Teide National Park (Canary Islands, Spain).</title>
        <authorList>
            <person name="Pulido-Suarez L."/>
            <person name="Peix A."/>
            <person name="Igual J.M."/>
            <person name="Socas-Perez N."/>
            <person name="Velazquez E."/>
            <person name="Flores-Felix J.D."/>
            <person name="Leon-Barrios M."/>
        </authorList>
    </citation>
    <scope>NUCLEOTIDE SEQUENCE</scope>
    <source>
        <strain evidence="7">SSUT16</strain>
    </source>
</reference>
<dbReference type="SUPFAM" id="SSF88659">
    <property type="entry name" value="Sigma3 and sigma4 domains of RNA polymerase sigma factors"/>
    <property type="match status" value="1"/>
</dbReference>
<dbReference type="Gene3D" id="1.10.1740.10">
    <property type="match status" value="1"/>
</dbReference>
<gene>
    <name evidence="7" type="ORF">IED13_16260</name>
</gene>
<evidence type="ECO:0000256" key="4">
    <source>
        <dbReference type="ARBA" id="ARBA00023163"/>
    </source>
</evidence>
<dbReference type="InterPro" id="IPR014284">
    <property type="entry name" value="RNA_pol_sigma-70_dom"/>
</dbReference>
<dbReference type="InterPro" id="IPR007627">
    <property type="entry name" value="RNA_pol_sigma70_r2"/>
</dbReference>
<dbReference type="Pfam" id="PF08281">
    <property type="entry name" value="Sigma70_r4_2"/>
    <property type="match status" value="1"/>
</dbReference>
<organism evidence="7 8">
    <name type="scientific">Bosea spartocytisi</name>
    <dbReference type="NCBI Taxonomy" id="2773451"/>
    <lineage>
        <taxon>Bacteria</taxon>
        <taxon>Pseudomonadati</taxon>
        <taxon>Pseudomonadota</taxon>
        <taxon>Alphaproteobacteria</taxon>
        <taxon>Hyphomicrobiales</taxon>
        <taxon>Boseaceae</taxon>
        <taxon>Bosea</taxon>
    </lineage>
</organism>
<evidence type="ECO:0000313" key="8">
    <source>
        <dbReference type="Proteomes" id="UP000619295"/>
    </source>
</evidence>
<dbReference type="PANTHER" id="PTHR43133">
    <property type="entry name" value="RNA POLYMERASE ECF-TYPE SIGMA FACTO"/>
    <property type="match status" value="1"/>
</dbReference>
<dbReference type="InterPro" id="IPR013325">
    <property type="entry name" value="RNA_pol_sigma_r2"/>
</dbReference>
<dbReference type="InterPro" id="IPR013249">
    <property type="entry name" value="RNA_pol_sigma70_r4_t2"/>
</dbReference>
<dbReference type="GO" id="GO:0006352">
    <property type="term" value="P:DNA-templated transcription initiation"/>
    <property type="evidence" value="ECO:0007669"/>
    <property type="project" value="InterPro"/>
</dbReference>
<dbReference type="AlphaFoldDB" id="A0A927EC44"/>
<keyword evidence="8" id="KW-1185">Reference proteome</keyword>
<evidence type="ECO:0000259" key="5">
    <source>
        <dbReference type="Pfam" id="PF04542"/>
    </source>
</evidence>
<feature type="domain" description="RNA polymerase sigma factor 70 region 4 type 2" evidence="6">
    <location>
        <begin position="107"/>
        <end position="158"/>
    </location>
</feature>
<dbReference type="InterPro" id="IPR036388">
    <property type="entry name" value="WH-like_DNA-bd_sf"/>
</dbReference>
<comment type="caution">
    <text evidence="7">The sequence shown here is derived from an EMBL/GenBank/DDBJ whole genome shotgun (WGS) entry which is preliminary data.</text>
</comment>
<evidence type="ECO:0000256" key="2">
    <source>
        <dbReference type="ARBA" id="ARBA00023015"/>
    </source>
</evidence>